<proteinExistence type="predicted"/>
<dbReference type="Pfam" id="PF00216">
    <property type="entry name" value="Bac_DNA_binding"/>
    <property type="match status" value="1"/>
</dbReference>
<evidence type="ECO:0000313" key="1">
    <source>
        <dbReference type="EMBL" id="KKN67663.1"/>
    </source>
</evidence>
<sequence length="103" mass="11979">MPEFHPDIHDYLESVENSKSVNVKGFEWLIYKIRAHTGLSYEVSSLVLKHFFQDIRNAMLRGDIVALNGFGKFLVSSPKNTNNKQRIFVKFMPYTQLSNKLNE</sequence>
<gene>
    <name evidence="1" type="ORF">LCGC14_0459220</name>
</gene>
<dbReference type="GO" id="GO:0003677">
    <property type="term" value="F:DNA binding"/>
    <property type="evidence" value="ECO:0007669"/>
    <property type="project" value="InterPro"/>
</dbReference>
<comment type="caution">
    <text evidence="1">The sequence shown here is derived from an EMBL/GenBank/DDBJ whole genome shotgun (WGS) entry which is preliminary data.</text>
</comment>
<name>A0A0F9VPD5_9ZZZZ</name>
<dbReference type="GO" id="GO:0030527">
    <property type="term" value="F:structural constituent of chromatin"/>
    <property type="evidence" value="ECO:0007669"/>
    <property type="project" value="InterPro"/>
</dbReference>
<dbReference type="InterPro" id="IPR000119">
    <property type="entry name" value="Hist_DNA-bd"/>
</dbReference>
<dbReference type="Gene3D" id="4.10.520.10">
    <property type="entry name" value="IHF-like DNA-binding proteins"/>
    <property type="match status" value="1"/>
</dbReference>
<organism evidence="1">
    <name type="scientific">marine sediment metagenome</name>
    <dbReference type="NCBI Taxonomy" id="412755"/>
    <lineage>
        <taxon>unclassified sequences</taxon>
        <taxon>metagenomes</taxon>
        <taxon>ecological metagenomes</taxon>
    </lineage>
</organism>
<evidence type="ECO:0008006" key="2">
    <source>
        <dbReference type="Google" id="ProtNLM"/>
    </source>
</evidence>
<dbReference type="InterPro" id="IPR010992">
    <property type="entry name" value="IHF-like_DNA-bd_dom_sf"/>
</dbReference>
<accession>A0A0F9VPD5</accession>
<reference evidence="1" key="1">
    <citation type="journal article" date="2015" name="Nature">
        <title>Complex archaea that bridge the gap between prokaryotes and eukaryotes.</title>
        <authorList>
            <person name="Spang A."/>
            <person name="Saw J.H."/>
            <person name="Jorgensen S.L."/>
            <person name="Zaremba-Niedzwiedzka K."/>
            <person name="Martijn J."/>
            <person name="Lind A.E."/>
            <person name="van Eijk R."/>
            <person name="Schleper C."/>
            <person name="Guy L."/>
            <person name="Ettema T.J."/>
        </authorList>
    </citation>
    <scope>NUCLEOTIDE SEQUENCE</scope>
</reference>
<protein>
    <recommendedName>
        <fullName evidence="2">HU domain-containing protein</fullName>
    </recommendedName>
</protein>
<dbReference type="EMBL" id="LAZR01000468">
    <property type="protein sequence ID" value="KKN67663.1"/>
    <property type="molecule type" value="Genomic_DNA"/>
</dbReference>
<dbReference type="AlphaFoldDB" id="A0A0F9VPD5"/>
<dbReference type="SUPFAM" id="SSF47729">
    <property type="entry name" value="IHF-like DNA-binding proteins"/>
    <property type="match status" value="1"/>
</dbReference>